<protein>
    <submittedName>
        <fullName evidence="1">Uncharacterized protein</fullName>
    </submittedName>
</protein>
<organism evidence="1">
    <name type="scientific">sediment metagenome</name>
    <dbReference type="NCBI Taxonomy" id="749907"/>
    <lineage>
        <taxon>unclassified sequences</taxon>
        <taxon>metagenomes</taxon>
        <taxon>ecological metagenomes</taxon>
    </lineage>
</organism>
<sequence length="312" mass="36091">MEKQRTKLEEFLNIIAARANVVNSLENMQNEKPIGNADYIAHKTNEINSIYLPMHSALDKKDSILSVNTRKDLLSIDKWLDFHPEAIYESGNLEEEAMVYLGNVLEQCEVKTGKKPHYLIITLSKDQRNRLSPYPEHLQTSEREVYTSGDVTWIDNKRSIVKNIFENDLPDSLVRLKDEDSVNSLIARGKENYERLARETTLYPNQWYESNDKTFSFQGYWPYSDKFNSKTESIDVFVRLVGNDKKYVGTFLTPHKLISLFDKWKKSGECANGTYVPLGFKNLLVKNLSKNSINKTISDLLAQESEFSSYFE</sequence>
<proteinExistence type="predicted"/>
<gene>
    <name evidence="1" type="ORF">LDC_1732</name>
</gene>
<accession>D9PJM2</accession>
<name>D9PJM2_9ZZZZ</name>
<reference evidence="1" key="1">
    <citation type="submission" date="2010-07" db="EMBL/GenBank/DDBJ databases">
        <authorList>
            <consortium name="CONSOLIDER consortium CSD2007-00005"/>
            <person name="Guazzaroni M.-E."/>
            <person name="Richter M."/>
            <person name="Garcia-Salamanca A."/>
            <person name="Yarza P."/>
            <person name="Ferrer M."/>
        </authorList>
    </citation>
    <scope>NUCLEOTIDE SEQUENCE</scope>
</reference>
<reference evidence="1" key="2">
    <citation type="journal article" date="2011" name="Microb. Ecol.">
        <title>Taxonomic and Functional Metagenomic Profiling of the Microbial Community in the Anoxic Sediment of a Sub-saline Shallow Lake (Laguna de Carrizo, Central Spain).</title>
        <authorList>
            <person name="Ferrer M."/>
            <person name="Guazzaroni M.E."/>
            <person name="Richter M."/>
            <person name="Garcia-Salamanca A."/>
            <person name="Yarza P."/>
            <person name="Suarez-Suarez A."/>
            <person name="Solano J."/>
            <person name="Alcaide M."/>
            <person name="van Dillewijn P."/>
            <person name="Molina-Henares M.A."/>
            <person name="Lopez-Cortes N."/>
            <person name="Al-Ramahi Y."/>
            <person name="Guerrero C."/>
            <person name="Acosta A."/>
            <person name="de Eugenio L.I."/>
            <person name="Martinez V."/>
            <person name="Marques S."/>
            <person name="Rojo F."/>
            <person name="Santero E."/>
            <person name="Genilloud O."/>
            <person name="Perez-Perez J."/>
            <person name="Rossello-Mora R."/>
            <person name="Ramos J.L."/>
        </authorList>
    </citation>
    <scope>NUCLEOTIDE SEQUENCE</scope>
</reference>
<dbReference type="AlphaFoldDB" id="D9PJM2"/>
<dbReference type="EMBL" id="ADZX01000533">
    <property type="protein sequence ID" value="EFK96242.1"/>
    <property type="molecule type" value="Genomic_DNA"/>
</dbReference>
<comment type="caution">
    <text evidence="1">The sequence shown here is derived from an EMBL/GenBank/DDBJ whole genome shotgun (WGS) entry which is preliminary data.</text>
</comment>
<evidence type="ECO:0000313" key="1">
    <source>
        <dbReference type="EMBL" id="EFK96242.1"/>
    </source>
</evidence>